<dbReference type="SUPFAM" id="SSF56112">
    <property type="entry name" value="Protein kinase-like (PK-like)"/>
    <property type="match status" value="1"/>
</dbReference>
<dbReference type="InterPro" id="IPR052898">
    <property type="entry name" value="ACAD10-like"/>
</dbReference>
<dbReference type="InterPro" id="IPR011009">
    <property type="entry name" value="Kinase-like_dom_sf"/>
</dbReference>
<dbReference type="PANTHER" id="PTHR47829">
    <property type="entry name" value="HYDROLASE, PUTATIVE (AFU_ORTHOLOGUE AFUA_1G12880)-RELATED"/>
    <property type="match status" value="1"/>
</dbReference>
<dbReference type="PANTHER" id="PTHR47829:SF1">
    <property type="entry name" value="HAD FAMILY PHOSPHATASE"/>
    <property type="match status" value="1"/>
</dbReference>
<feature type="domain" description="Aminoglycoside phosphotransferase" evidence="1">
    <location>
        <begin position="34"/>
        <end position="262"/>
    </location>
</feature>
<evidence type="ECO:0000259" key="1">
    <source>
        <dbReference type="Pfam" id="PF01636"/>
    </source>
</evidence>
<dbReference type="Proteomes" id="UP000830326">
    <property type="component" value="Chromosome"/>
</dbReference>
<keyword evidence="3" id="KW-1185">Reference proteome</keyword>
<dbReference type="Gene3D" id="3.30.200.20">
    <property type="entry name" value="Phosphorylase Kinase, domain 1"/>
    <property type="match status" value="1"/>
</dbReference>
<dbReference type="Gene3D" id="3.90.1200.10">
    <property type="match status" value="1"/>
</dbReference>
<protein>
    <submittedName>
        <fullName evidence="2">Phosphotransferase family protein</fullName>
    </submittedName>
</protein>
<dbReference type="RefSeq" id="WP_245035689.1">
    <property type="nucleotide sequence ID" value="NZ_CP095075.1"/>
</dbReference>
<sequence length="348" mass="40079">MAELTKRDKEEINWNGVETLLKNRYPHLKGDFEVSKFSAGYSNLTYKIKVGSFEAVLRRPPFGPIPPKAHDMKREFNLLKNINPVFPLAPKPYLYSEDTELMDKHFYLMEVKEGFVIDHSLPESYENIHGIREKISEAVIDSLVSLHSIDSKRNKLMDLGKPEGFLERQVKGWIKRYNNAKTHEIEGVAEIEEWLLENIPSSSESTIVHNDFKLNNMMFSLSNPGEVTGVFDWELCTIGDPLTDLGSTLAYWTEPGDEETGLAAVTDQPGFLSRKRMLELYAEKSQRDLSDIDYYLVFSFYKIAGILQQIYYRWENGNIEDDRFADLNIGIANLMKKADSARRNQLFV</sequence>
<dbReference type="InterPro" id="IPR002575">
    <property type="entry name" value="Aminoglycoside_PTrfase"/>
</dbReference>
<accession>A0ABY4HHN0</accession>
<evidence type="ECO:0000313" key="2">
    <source>
        <dbReference type="EMBL" id="UOR13818.1"/>
    </source>
</evidence>
<reference evidence="2" key="1">
    <citation type="submission" date="2022-04" db="EMBL/GenBank/DDBJ databases">
        <title>Halobacillus sp. isolated from saltern.</title>
        <authorList>
            <person name="Won M."/>
            <person name="Lee C.-M."/>
            <person name="Woen H.-Y."/>
            <person name="Kwon S.-W."/>
        </authorList>
    </citation>
    <scope>NUCLEOTIDE SEQUENCE</scope>
    <source>
        <strain evidence="2">SSHM10-5</strain>
    </source>
</reference>
<organism evidence="2 3">
    <name type="scientific">Halobacillus amylolyticus</name>
    <dbReference type="NCBI Taxonomy" id="2932259"/>
    <lineage>
        <taxon>Bacteria</taxon>
        <taxon>Bacillati</taxon>
        <taxon>Bacillota</taxon>
        <taxon>Bacilli</taxon>
        <taxon>Bacillales</taxon>
        <taxon>Bacillaceae</taxon>
        <taxon>Halobacillus</taxon>
    </lineage>
</organism>
<evidence type="ECO:0000313" key="3">
    <source>
        <dbReference type="Proteomes" id="UP000830326"/>
    </source>
</evidence>
<dbReference type="EMBL" id="CP095075">
    <property type="protein sequence ID" value="UOR13818.1"/>
    <property type="molecule type" value="Genomic_DNA"/>
</dbReference>
<proteinExistence type="predicted"/>
<dbReference type="InterPro" id="IPR041726">
    <property type="entry name" value="ACAD10_11_N"/>
</dbReference>
<dbReference type="Pfam" id="PF01636">
    <property type="entry name" value="APH"/>
    <property type="match status" value="1"/>
</dbReference>
<gene>
    <name evidence="2" type="ORF">MUO15_10440</name>
</gene>
<name>A0ABY4HHN0_9BACI</name>
<dbReference type="CDD" id="cd05154">
    <property type="entry name" value="ACAD10_11_N-like"/>
    <property type="match status" value="1"/>
</dbReference>